<gene>
    <name evidence="2" type="ORF">BCR38DRAFT_487756</name>
</gene>
<sequence>MVAFTKLTRAVTLLAGYAAAHPVPKSSAYMKKELVVRDHHAANGARYIGGCSNSASAQALKARSVKRRIESVKSIREKCGIKASAKKGKRTLEDLQALGSHQP</sequence>
<feature type="chain" id="PRO_5012937581" evidence="1">
    <location>
        <begin position="21"/>
        <end position="103"/>
    </location>
</feature>
<reference evidence="2 3" key="1">
    <citation type="submission" date="2016-07" db="EMBL/GenBank/DDBJ databases">
        <title>Pervasive Adenine N6-methylation of Active Genes in Fungi.</title>
        <authorList>
            <consortium name="DOE Joint Genome Institute"/>
            <person name="Mondo S.J."/>
            <person name="Dannebaum R.O."/>
            <person name="Kuo R.C."/>
            <person name="Labutti K."/>
            <person name="Haridas S."/>
            <person name="Kuo A."/>
            <person name="Salamov A."/>
            <person name="Ahrendt S.R."/>
            <person name="Lipzen A."/>
            <person name="Sullivan W."/>
            <person name="Andreopoulos W.B."/>
            <person name="Clum A."/>
            <person name="Lindquist E."/>
            <person name="Daum C."/>
            <person name="Ramamoorthy G.K."/>
            <person name="Gryganskyi A."/>
            <person name="Culley D."/>
            <person name="Magnuson J.K."/>
            <person name="James T.Y."/>
            <person name="O'Malley M.A."/>
            <person name="Stajich J.E."/>
            <person name="Spatafora J.W."/>
            <person name="Visel A."/>
            <person name="Grigoriev I.V."/>
        </authorList>
    </citation>
    <scope>NUCLEOTIDE SEQUENCE [LARGE SCALE GENOMIC DNA]</scope>
    <source>
        <strain evidence="2 3">CBS 129021</strain>
    </source>
</reference>
<evidence type="ECO:0000313" key="2">
    <source>
        <dbReference type="EMBL" id="ORY60687.1"/>
    </source>
</evidence>
<dbReference type="InParanoid" id="A0A1Y2DN67"/>
<name>A0A1Y2DN67_9PEZI</name>
<feature type="signal peptide" evidence="1">
    <location>
        <begin position="1"/>
        <end position="20"/>
    </location>
</feature>
<comment type="caution">
    <text evidence="2">The sequence shown here is derived from an EMBL/GenBank/DDBJ whole genome shotgun (WGS) entry which is preliminary data.</text>
</comment>
<keyword evidence="1" id="KW-0732">Signal</keyword>
<dbReference type="Proteomes" id="UP000193689">
    <property type="component" value="Unassembled WGS sequence"/>
</dbReference>
<evidence type="ECO:0000313" key="3">
    <source>
        <dbReference type="Proteomes" id="UP000193689"/>
    </source>
</evidence>
<protein>
    <submittedName>
        <fullName evidence="2">Uncharacterized protein</fullName>
    </submittedName>
</protein>
<dbReference type="AlphaFoldDB" id="A0A1Y2DN67"/>
<dbReference type="RefSeq" id="XP_040712914.1">
    <property type="nucleotide sequence ID" value="XM_040864191.1"/>
</dbReference>
<dbReference type="EMBL" id="MCFJ01000011">
    <property type="protein sequence ID" value="ORY60687.1"/>
    <property type="molecule type" value="Genomic_DNA"/>
</dbReference>
<organism evidence="2 3">
    <name type="scientific">Pseudomassariella vexata</name>
    <dbReference type="NCBI Taxonomy" id="1141098"/>
    <lineage>
        <taxon>Eukaryota</taxon>
        <taxon>Fungi</taxon>
        <taxon>Dikarya</taxon>
        <taxon>Ascomycota</taxon>
        <taxon>Pezizomycotina</taxon>
        <taxon>Sordariomycetes</taxon>
        <taxon>Xylariomycetidae</taxon>
        <taxon>Amphisphaeriales</taxon>
        <taxon>Pseudomassariaceae</taxon>
        <taxon>Pseudomassariella</taxon>
    </lineage>
</organism>
<accession>A0A1Y2DN67</accession>
<keyword evidence="3" id="KW-1185">Reference proteome</keyword>
<dbReference type="GeneID" id="63780403"/>
<dbReference type="STRING" id="1141098.A0A1Y2DN67"/>
<proteinExistence type="predicted"/>
<evidence type="ECO:0000256" key="1">
    <source>
        <dbReference type="SAM" id="SignalP"/>
    </source>
</evidence>